<dbReference type="Gene3D" id="1.40.20.10">
    <property type="entry name" value="CHAD domain"/>
    <property type="match status" value="1"/>
</dbReference>
<accession>A0AAF0KF03</accession>
<dbReference type="Pfam" id="PF05235">
    <property type="entry name" value="CHAD"/>
    <property type="match status" value="1"/>
</dbReference>
<dbReference type="InterPro" id="IPR038186">
    <property type="entry name" value="CHAD_dom_sf"/>
</dbReference>
<dbReference type="EMBL" id="CP124733">
    <property type="protein sequence ID" value="WHA41577.1"/>
    <property type="molecule type" value="Genomic_DNA"/>
</dbReference>
<organism evidence="2 3">
    <name type="scientific">Agrobacterium larrymoorei</name>
    <dbReference type="NCBI Taxonomy" id="160699"/>
    <lineage>
        <taxon>Bacteria</taxon>
        <taxon>Pseudomonadati</taxon>
        <taxon>Pseudomonadota</taxon>
        <taxon>Alphaproteobacteria</taxon>
        <taxon>Hyphomicrobiales</taxon>
        <taxon>Rhizobiaceae</taxon>
        <taxon>Rhizobium/Agrobacterium group</taxon>
        <taxon>Agrobacterium</taxon>
    </lineage>
</organism>
<evidence type="ECO:0000313" key="2">
    <source>
        <dbReference type="EMBL" id="WHA41577.1"/>
    </source>
</evidence>
<dbReference type="PROSITE" id="PS51708">
    <property type="entry name" value="CHAD"/>
    <property type="match status" value="1"/>
</dbReference>
<dbReference type="PANTHER" id="PTHR39339">
    <property type="entry name" value="SLR1444 PROTEIN"/>
    <property type="match status" value="1"/>
</dbReference>
<sequence>MSFRLDPTRGFVEQVKRAGLELIDDAIALLKDQPNGTHEAVHDARKKFKRIRALYRFLQKEAPDFRAQENVRFRDIARSLSAARDAAALVETITYLEGFSQTEAEREALASVHRTLSERRDAATHDEGDLPQRIKDAIAACEEGRQALIDLSMPHGRKTARRMIEKTWTKQRRKALHALGLCQSEAHDEHFHELRKSGQVYWMHLALLRKIWPSAMRAKKVQAKHLVKLLGHEHDLSVLAAFADREPERFSGAETRAPPERHHRPAAGFARRELATGGARLCRDRAWRKRNRRPAVEARSTLGGAADCLRAN</sequence>
<name>A0AAF0KF03_9HYPH</name>
<feature type="domain" description="CHAD" evidence="1">
    <location>
        <begin position="5"/>
        <end position="292"/>
    </location>
</feature>
<proteinExistence type="predicted"/>
<protein>
    <submittedName>
        <fullName evidence="2">CHAD domain-containing protein</fullName>
    </submittedName>
</protein>
<reference evidence="2" key="1">
    <citation type="submission" date="2023-05" db="EMBL/GenBank/DDBJ databases">
        <title>Complete genome sequence of Agrobacterium larrymoorei CFBP5477.</title>
        <authorList>
            <person name="Yen H.-C."/>
            <person name="Chou L."/>
            <person name="Lin Y.-C."/>
            <person name="Lai E.-M."/>
            <person name="Kuo C.-H."/>
        </authorList>
    </citation>
    <scope>NUCLEOTIDE SEQUENCE</scope>
    <source>
        <strain evidence="2">CFBP5477</strain>
    </source>
</reference>
<dbReference type="SMART" id="SM00880">
    <property type="entry name" value="CHAD"/>
    <property type="match status" value="1"/>
</dbReference>
<dbReference type="PANTHER" id="PTHR39339:SF1">
    <property type="entry name" value="CHAD DOMAIN-CONTAINING PROTEIN"/>
    <property type="match status" value="1"/>
</dbReference>
<evidence type="ECO:0000259" key="1">
    <source>
        <dbReference type="PROSITE" id="PS51708"/>
    </source>
</evidence>
<dbReference type="RefSeq" id="WP_234882859.1">
    <property type="nucleotide sequence ID" value="NZ_CP124733.1"/>
</dbReference>
<evidence type="ECO:0000313" key="3">
    <source>
        <dbReference type="Proteomes" id="UP000298664"/>
    </source>
</evidence>
<dbReference type="Proteomes" id="UP000298664">
    <property type="component" value="Chromosome Circular"/>
</dbReference>
<dbReference type="InterPro" id="IPR007899">
    <property type="entry name" value="CHAD_dom"/>
</dbReference>
<dbReference type="AlphaFoldDB" id="A0AAF0KF03"/>
<gene>
    <name evidence="2" type="ORF">CFBP5477_002790</name>
</gene>